<keyword evidence="4" id="KW-0119">Carbohydrate metabolism</keyword>
<evidence type="ECO:0000256" key="8">
    <source>
        <dbReference type="ARBA" id="ARBA00047534"/>
    </source>
</evidence>
<dbReference type="AlphaFoldDB" id="A0A2B7XFX7"/>
<dbReference type="Gene3D" id="3.20.20.100">
    <property type="entry name" value="NADP-dependent oxidoreductase domain"/>
    <property type="match status" value="1"/>
</dbReference>
<dbReference type="EMBL" id="PDNA01000144">
    <property type="protein sequence ID" value="PGH10614.1"/>
    <property type="molecule type" value="Genomic_DNA"/>
</dbReference>
<evidence type="ECO:0000256" key="7">
    <source>
        <dbReference type="ARBA" id="ARBA00025065"/>
    </source>
</evidence>
<dbReference type="InterPro" id="IPR018170">
    <property type="entry name" value="Aldo/ket_reductase_CS"/>
</dbReference>
<dbReference type="GO" id="GO:0042732">
    <property type="term" value="P:D-xylose metabolic process"/>
    <property type="evidence" value="ECO:0007669"/>
    <property type="project" value="UniProtKB-KW"/>
</dbReference>
<comment type="function">
    <text evidence="7">Catalyzes the initial reaction in the xylose utilization pathway by reducing D-xylose into xylitol. Xylose is a major component of hemicelluloses such as xylan. Most fungi utilize D-xylose via three enzymatic reactions, xylose reductase (XR), xylitol dehydrogenase (XDH), and xylulokinase, to form xylulose 5-phosphate, which enters pentose phosphate pathway.</text>
</comment>
<dbReference type="PROSITE" id="PS00062">
    <property type="entry name" value="ALDOKETO_REDUCTASE_2"/>
    <property type="match status" value="1"/>
</dbReference>
<evidence type="ECO:0000313" key="14">
    <source>
        <dbReference type="EMBL" id="PGH10614.1"/>
    </source>
</evidence>
<dbReference type="Proteomes" id="UP000224634">
    <property type="component" value="Unassembled WGS sequence"/>
</dbReference>
<dbReference type="PRINTS" id="PR00069">
    <property type="entry name" value="ALDKETRDTASE"/>
</dbReference>
<accession>A0A2B7XFX7</accession>
<name>A0A2B7XFX7_POLH7</name>
<evidence type="ECO:0000256" key="12">
    <source>
        <dbReference type="PIRSR" id="PIRSR000097-3"/>
    </source>
</evidence>
<feature type="domain" description="NADP-dependent oxidoreductase" evidence="13">
    <location>
        <begin position="17"/>
        <end position="281"/>
    </location>
</feature>
<comment type="caution">
    <text evidence="14">The sequence shown here is derived from an EMBL/GenBank/DDBJ whole genome shotgun (WGS) entry which is preliminary data.</text>
</comment>
<dbReference type="InterPro" id="IPR020471">
    <property type="entry name" value="AKR"/>
</dbReference>
<dbReference type="Pfam" id="PF00248">
    <property type="entry name" value="Aldo_ket_red"/>
    <property type="match status" value="1"/>
</dbReference>
<evidence type="ECO:0000256" key="2">
    <source>
        <dbReference type="ARBA" id="ARBA00007905"/>
    </source>
</evidence>
<evidence type="ECO:0000259" key="13">
    <source>
        <dbReference type="Pfam" id="PF00248"/>
    </source>
</evidence>
<keyword evidence="4" id="KW-0859">Xylose metabolism</keyword>
<evidence type="ECO:0000256" key="11">
    <source>
        <dbReference type="PIRSR" id="PIRSR000097-2"/>
    </source>
</evidence>
<feature type="active site" description="Proton donor" evidence="10">
    <location>
        <position position="50"/>
    </location>
</feature>
<dbReference type="GO" id="GO:0016491">
    <property type="term" value="F:oxidoreductase activity"/>
    <property type="evidence" value="ECO:0007669"/>
    <property type="project" value="UniProtKB-KW"/>
</dbReference>
<dbReference type="OrthoDB" id="416253at2759"/>
<dbReference type="PANTHER" id="PTHR11732">
    <property type="entry name" value="ALDO/KETO REDUCTASE"/>
    <property type="match status" value="1"/>
</dbReference>
<evidence type="ECO:0000256" key="10">
    <source>
        <dbReference type="PIRSR" id="PIRSR000097-1"/>
    </source>
</evidence>
<dbReference type="SUPFAM" id="SSF51430">
    <property type="entry name" value="NAD(P)-linked oxidoreductase"/>
    <property type="match status" value="1"/>
</dbReference>
<dbReference type="EC" id="1.1.1.307" evidence="3"/>
<reference evidence="14 15" key="1">
    <citation type="submission" date="2017-10" db="EMBL/GenBank/DDBJ databases">
        <title>Comparative genomics in systemic dimorphic fungi from Ajellomycetaceae.</title>
        <authorList>
            <person name="Munoz J.F."/>
            <person name="Mcewen J.G."/>
            <person name="Clay O.K."/>
            <person name="Cuomo C.A."/>
        </authorList>
    </citation>
    <scope>NUCLEOTIDE SEQUENCE [LARGE SCALE GENOMIC DNA]</scope>
    <source>
        <strain evidence="14 15">UAMH7299</strain>
    </source>
</reference>
<comment type="catalytic activity">
    <reaction evidence="8">
        <text>xylitol + NADP(+) = D-xylose + NADPH + H(+)</text>
        <dbReference type="Rhea" id="RHEA:27445"/>
        <dbReference type="ChEBI" id="CHEBI:15378"/>
        <dbReference type="ChEBI" id="CHEBI:17151"/>
        <dbReference type="ChEBI" id="CHEBI:53455"/>
        <dbReference type="ChEBI" id="CHEBI:57783"/>
        <dbReference type="ChEBI" id="CHEBI:58349"/>
        <dbReference type="EC" id="1.1.1.307"/>
    </reaction>
</comment>
<proteinExistence type="inferred from homology"/>
<dbReference type="InterPro" id="IPR036812">
    <property type="entry name" value="NAD(P)_OxRdtase_dom_sf"/>
</dbReference>
<evidence type="ECO:0000256" key="3">
    <source>
        <dbReference type="ARBA" id="ARBA00012845"/>
    </source>
</evidence>
<evidence type="ECO:0000256" key="5">
    <source>
        <dbReference type="ARBA" id="ARBA00023002"/>
    </source>
</evidence>
<keyword evidence="6" id="KW-0520">NAD</keyword>
<dbReference type="InterPro" id="IPR023210">
    <property type="entry name" value="NADP_OxRdtase_dom"/>
</dbReference>
<organism evidence="14 15">
    <name type="scientific">Polytolypa hystricis (strain UAMH7299)</name>
    <dbReference type="NCBI Taxonomy" id="1447883"/>
    <lineage>
        <taxon>Eukaryota</taxon>
        <taxon>Fungi</taxon>
        <taxon>Dikarya</taxon>
        <taxon>Ascomycota</taxon>
        <taxon>Pezizomycotina</taxon>
        <taxon>Eurotiomycetes</taxon>
        <taxon>Eurotiomycetidae</taxon>
        <taxon>Onygenales</taxon>
        <taxon>Onygenales incertae sedis</taxon>
        <taxon>Polytolypa</taxon>
    </lineage>
</organism>
<comment type="pathway">
    <text evidence="1">Carbohydrate metabolism; D-xylose degradation.</text>
</comment>
<evidence type="ECO:0000256" key="6">
    <source>
        <dbReference type="ARBA" id="ARBA00023027"/>
    </source>
</evidence>
<keyword evidence="5" id="KW-0560">Oxidoreductase</keyword>
<protein>
    <recommendedName>
        <fullName evidence="3">D-xylose reductase [NAD(P)H]</fullName>
        <ecNumber evidence="3">1.1.1.307</ecNumber>
    </recommendedName>
</protein>
<evidence type="ECO:0000256" key="4">
    <source>
        <dbReference type="ARBA" id="ARBA00022629"/>
    </source>
</evidence>
<keyword evidence="15" id="KW-1185">Reference proteome</keyword>
<evidence type="ECO:0000256" key="1">
    <source>
        <dbReference type="ARBA" id="ARBA00004722"/>
    </source>
</evidence>
<dbReference type="FunFam" id="3.20.20.100:FF:000007">
    <property type="entry name" value="NAD(P)H-dependent D-xylose reductase xyl1"/>
    <property type="match status" value="1"/>
</dbReference>
<evidence type="ECO:0000256" key="9">
    <source>
        <dbReference type="ARBA" id="ARBA00049485"/>
    </source>
</evidence>
<comment type="catalytic activity">
    <reaction evidence="9">
        <text>xylitol + NAD(+) = D-xylose + NADH + H(+)</text>
        <dbReference type="Rhea" id="RHEA:27441"/>
        <dbReference type="ChEBI" id="CHEBI:15378"/>
        <dbReference type="ChEBI" id="CHEBI:17151"/>
        <dbReference type="ChEBI" id="CHEBI:53455"/>
        <dbReference type="ChEBI" id="CHEBI:57540"/>
        <dbReference type="ChEBI" id="CHEBI:57945"/>
        <dbReference type="EC" id="1.1.1.307"/>
    </reaction>
</comment>
<gene>
    <name evidence="14" type="ORF">AJ80_07465</name>
</gene>
<dbReference type="STRING" id="1447883.A0A2B7XFX7"/>
<sequence length="323" mass="36416">MASKSFTLNSGYKIPAIGLGTWKSLPHEVEKAVEVALKAGYRHIDGAAIYENEEEVGRGIKASGVLREDIFLTSKLWNNSHRPEDVEPALNRTLKDLQTSYLDLYLIHWPVSFKACDSYYPRDPETGIFQLDRGTNIKDTWQAMERLVEKGKVRSIGVSNFTTERVQEVLSFAKIPPVVNQIEAHPTLQQPELTKYLKENNILVQAYSPLGNNEYGKPRVMDDPVVVDLAKSLGLSPVAVLIAWAVQRDTVVLPKSVTPQRIIDNFKDVELPASAMQTLNALERHNRYNVPTQWGFDIFRELGEDVVTEAAKKYGEENPIQKL</sequence>
<dbReference type="PROSITE" id="PS00798">
    <property type="entry name" value="ALDOKETO_REDUCTASE_1"/>
    <property type="match status" value="1"/>
</dbReference>
<dbReference type="PIRSF" id="PIRSF000097">
    <property type="entry name" value="AKR"/>
    <property type="match status" value="1"/>
</dbReference>
<comment type="similarity">
    <text evidence="2">Belongs to the aldo/keto reductase family.</text>
</comment>
<feature type="binding site" evidence="11">
    <location>
        <position position="108"/>
    </location>
    <ligand>
        <name>substrate</name>
    </ligand>
</feature>
<feature type="site" description="Lowers pKa of active site Tyr" evidence="12">
    <location>
        <position position="75"/>
    </location>
</feature>
<evidence type="ECO:0000313" key="15">
    <source>
        <dbReference type="Proteomes" id="UP000224634"/>
    </source>
</evidence>